<accession>A0ABP9UN06</accession>
<dbReference type="Pfam" id="PF01636">
    <property type="entry name" value="APH"/>
    <property type="match status" value="1"/>
</dbReference>
<dbReference type="InterPro" id="IPR002575">
    <property type="entry name" value="Aminoglycoside_PTrfase"/>
</dbReference>
<evidence type="ECO:0000313" key="3">
    <source>
        <dbReference type="Proteomes" id="UP001423409"/>
    </source>
</evidence>
<organism evidence="2 3">
    <name type="scientific">Deinococcus caeni</name>
    <dbReference type="NCBI Taxonomy" id="569127"/>
    <lineage>
        <taxon>Bacteria</taxon>
        <taxon>Thermotogati</taxon>
        <taxon>Deinococcota</taxon>
        <taxon>Deinococci</taxon>
        <taxon>Deinococcales</taxon>
        <taxon>Deinococcaceae</taxon>
        <taxon>Deinococcus</taxon>
    </lineage>
</organism>
<sequence length="263" mass="29202">MNHDDVLTILNFIDQAPTDMPATLRQGDVLVRYAQPGSPAMHLIRRDAEMLLALAPHGLPGSELLELDLGAFRVRYAFSLQRLTHADSVPIEEGDGESVWQQLGEYLQRLHTLPMLSTGVLIPSPDPRQLLLHLNETQLITDKDLVWLDRWVKTLQLQAGPERPATLHGALRPANVRLSRDRQQVVGLMDWSRSHAGDAARDFIHLPLSAYAALCPGDDARLAAGLLAFLTQLLLDLRDAAQGQQALPAAIARLLNLFQFNFK</sequence>
<feature type="domain" description="Aminoglycoside phosphotransferase" evidence="1">
    <location>
        <begin position="27"/>
        <end position="229"/>
    </location>
</feature>
<comment type="caution">
    <text evidence="2">The sequence shown here is derived from an EMBL/GenBank/DDBJ whole genome shotgun (WGS) entry which is preliminary data.</text>
</comment>
<protein>
    <recommendedName>
        <fullName evidence="1">Aminoglycoside phosphotransferase domain-containing protein</fullName>
    </recommendedName>
</protein>
<dbReference type="Proteomes" id="UP001423409">
    <property type="component" value="Unassembled WGS sequence"/>
</dbReference>
<dbReference type="EMBL" id="BAABQU010000069">
    <property type="protein sequence ID" value="GAA5441707.1"/>
    <property type="molecule type" value="Genomic_DNA"/>
</dbReference>
<dbReference type="InterPro" id="IPR011009">
    <property type="entry name" value="Kinase-like_dom_sf"/>
</dbReference>
<keyword evidence="3" id="KW-1185">Reference proteome</keyword>
<name>A0ABP9UN06_9DEIO</name>
<dbReference type="SUPFAM" id="SSF56112">
    <property type="entry name" value="Protein kinase-like (PK-like)"/>
    <property type="match status" value="1"/>
</dbReference>
<evidence type="ECO:0000259" key="1">
    <source>
        <dbReference type="Pfam" id="PF01636"/>
    </source>
</evidence>
<dbReference type="Gene3D" id="3.90.1200.10">
    <property type="match status" value="1"/>
</dbReference>
<proteinExistence type="predicted"/>
<gene>
    <name evidence="2" type="ORF">Dcae01_03247</name>
</gene>
<reference evidence="2 3" key="1">
    <citation type="submission" date="2024-02" db="EMBL/GenBank/DDBJ databases">
        <title>Deinococcus caeni NBRC 101312.</title>
        <authorList>
            <person name="Ichikawa N."/>
            <person name="Katano-Makiyama Y."/>
            <person name="Hidaka K."/>
        </authorList>
    </citation>
    <scope>NUCLEOTIDE SEQUENCE [LARGE SCALE GENOMIC DNA]</scope>
    <source>
        <strain evidence="2 3">NBRC 101312</strain>
    </source>
</reference>
<evidence type="ECO:0000313" key="2">
    <source>
        <dbReference type="EMBL" id="GAA5441707.1"/>
    </source>
</evidence>
<dbReference type="RefSeq" id="WP_345447453.1">
    <property type="nucleotide sequence ID" value="NZ_BAABQU010000069.1"/>
</dbReference>